<evidence type="ECO:0000256" key="6">
    <source>
        <dbReference type="ARBA" id="ARBA00023004"/>
    </source>
</evidence>
<evidence type="ECO:0000256" key="5">
    <source>
        <dbReference type="ARBA" id="ARBA00023002"/>
    </source>
</evidence>
<protein>
    <submittedName>
        <fullName evidence="9">Antilisterial bacteriocin subtilosin biosynthesis protein AlbA</fullName>
    </submittedName>
</protein>
<comment type="cofactor">
    <cofactor evidence="1">
        <name>[4Fe-4S] cluster</name>
        <dbReference type="ChEBI" id="CHEBI:49883"/>
    </cofactor>
</comment>
<accession>A0A518BLA0</accession>
<keyword evidence="10" id="KW-1185">Reference proteome</keyword>
<dbReference type="SFLD" id="SFLDG01386">
    <property type="entry name" value="main_SPASM_domain-containing"/>
    <property type="match status" value="1"/>
</dbReference>
<dbReference type="InterPro" id="IPR023885">
    <property type="entry name" value="4Fe4S-binding_SPASM_dom"/>
</dbReference>
<dbReference type="EMBL" id="CP036287">
    <property type="protein sequence ID" value="QDU67749.1"/>
    <property type="molecule type" value="Genomic_DNA"/>
</dbReference>
<dbReference type="InterPro" id="IPR050377">
    <property type="entry name" value="Radical_SAM_PqqE_MftC-like"/>
</dbReference>
<dbReference type="CDD" id="cd01335">
    <property type="entry name" value="Radical_SAM"/>
    <property type="match status" value="1"/>
</dbReference>
<dbReference type="GO" id="GO:0046872">
    <property type="term" value="F:metal ion binding"/>
    <property type="evidence" value="ECO:0007669"/>
    <property type="project" value="UniProtKB-KW"/>
</dbReference>
<dbReference type="SFLD" id="SFLDS00029">
    <property type="entry name" value="Radical_SAM"/>
    <property type="match status" value="1"/>
</dbReference>
<dbReference type="Pfam" id="PF13186">
    <property type="entry name" value="SPASM"/>
    <property type="match status" value="1"/>
</dbReference>
<evidence type="ECO:0000256" key="4">
    <source>
        <dbReference type="ARBA" id="ARBA00022723"/>
    </source>
</evidence>
<dbReference type="InterPro" id="IPR013785">
    <property type="entry name" value="Aldolase_TIM"/>
</dbReference>
<dbReference type="InterPro" id="IPR058240">
    <property type="entry name" value="rSAM_sf"/>
</dbReference>
<evidence type="ECO:0000313" key="9">
    <source>
        <dbReference type="EMBL" id="QDU67749.1"/>
    </source>
</evidence>
<dbReference type="Pfam" id="PF04055">
    <property type="entry name" value="Radical_SAM"/>
    <property type="match status" value="1"/>
</dbReference>
<dbReference type="PROSITE" id="PS01305">
    <property type="entry name" value="MOAA_NIFB_PQQE"/>
    <property type="match status" value="1"/>
</dbReference>
<organism evidence="9 10">
    <name type="scientific">Engelhardtia mirabilis</name>
    <dbReference type="NCBI Taxonomy" id="2528011"/>
    <lineage>
        <taxon>Bacteria</taxon>
        <taxon>Pseudomonadati</taxon>
        <taxon>Planctomycetota</taxon>
        <taxon>Planctomycetia</taxon>
        <taxon>Planctomycetia incertae sedis</taxon>
        <taxon>Engelhardtia</taxon>
    </lineage>
</organism>
<dbReference type="InterPro" id="IPR007197">
    <property type="entry name" value="rSAM"/>
</dbReference>
<dbReference type="PANTHER" id="PTHR11228:SF7">
    <property type="entry name" value="PQQA PEPTIDE CYCLASE"/>
    <property type="match status" value="1"/>
</dbReference>
<dbReference type="RefSeq" id="WP_145066174.1">
    <property type="nucleotide sequence ID" value="NZ_CP036287.1"/>
</dbReference>
<dbReference type="Proteomes" id="UP000316921">
    <property type="component" value="Chromosome"/>
</dbReference>
<dbReference type="Gene3D" id="3.20.20.70">
    <property type="entry name" value="Aldolase class I"/>
    <property type="match status" value="1"/>
</dbReference>
<name>A0A518BLA0_9BACT</name>
<feature type="domain" description="Radical SAM core" evidence="8">
    <location>
        <begin position="28"/>
        <end position="281"/>
    </location>
</feature>
<evidence type="ECO:0000256" key="3">
    <source>
        <dbReference type="ARBA" id="ARBA00022691"/>
    </source>
</evidence>
<keyword evidence="3" id="KW-0949">S-adenosyl-L-methionine</keyword>
<reference evidence="9 10" key="1">
    <citation type="submission" date="2019-02" db="EMBL/GenBank/DDBJ databases">
        <title>Deep-cultivation of Planctomycetes and their phenomic and genomic characterization uncovers novel biology.</title>
        <authorList>
            <person name="Wiegand S."/>
            <person name="Jogler M."/>
            <person name="Boedeker C."/>
            <person name="Pinto D."/>
            <person name="Vollmers J."/>
            <person name="Rivas-Marin E."/>
            <person name="Kohn T."/>
            <person name="Peeters S.H."/>
            <person name="Heuer A."/>
            <person name="Rast P."/>
            <person name="Oberbeckmann S."/>
            <person name="Bunk B."/>
            <person name="Jeske O."/>
            <person name="Meyerdierks A."/>
            <person name="Storesund J.E."/>
            <person name="Kallscheuer N."/>
            <person name="Luecker S."/>
            <person name="Lage O.M."/>
            <person name="Pohl T."/>
            <person name="Merkel B.J."/>
            <person name="Hornburger P."/>
            <person name="Mueller R.-W."/>
            <person name="Bruemmer F."/>
            <person name="Labrenz M."/>
            <person name="Spormann A.M."/>
            <person name="Op den Camp H."/>
            <person name="Overmann J."/>
            <person name="Amann R."/>
            <person name="Jetten M.S.M."/>
            <person name="Mascher T."/>
            <person name="Medema M.H."/>
            <person name="Devos D.P."/>
            <person name="Kaster A.-K."/>
            <person name="Ovreas L."/>
            <person name="Rohde M."/>
            <person name="Galperin M.Y."/>
            <person name="Jogler C."/>
        </authorList>
    </citation>
    <scope>NUCLEOTIDE SEQUENCE [LARGE SCALE GENOMIC DNA]</scope>
    <source>
        <strain evidence="9 10">Pla133</strain>
    </source>
</reference>
<dbReference type="GO" id="GO:0051539">
    <property type="term" value="F:4 iron, 4 sulfur cluster binding"/>
    <property type="evidence" value="ECO:0007669"/>
    <property type="project" value="UniProtKB-KW"/>
</dbReference>
<keyword evidence="4" id="KW-0479">Metal-binding</keyword>
<keyword evidence="6" id="KW-0408">Iron</keyword>
<dbReference type="PROSITE" id="PS51918">
    <property type="entry name" value="RADICAL_SAM"/>
    <property type="match status" value="1"/>
</dbReference>
<proteinExistence type="predicted"/>
<keyword evidence="2" id="KW-0004">4Fe-4S</keyword>
<gene>
    <name evidence="9" type="primary">albA_1</name>
    <name evidence="9" type="ORF">Pla133_28380</name>
</gene>
<dbReference type="PANTHER" id="PTHR11228">
    <property type="entry name" value="RADICAL SAM DOMAIN PROTEIN"/>
    <property type="match status" value="1"/>
</dbReference>
<evidence type="ECO:0000313" key="10">
    <source>
        <dbReference type="Proteomes" id="UP000316921"/>
    </source>
</evidence>
<dbReference type="GO" id="GO:0016491">
    <property type="term" value="F:oxidoreductase activity"/>
    <property type="evidence" value="ECO:0007669"/>
    <property type="project" value="UniProtKB-KW"/>
</dbReference>
<keyword evidence="5" id="KW-0560">Oxidoreductase</keyword>
<dbReference type="SUPFAM" id="SSF102114">
    <property type="entry name" value="Radical SAM enzymes"/>
    <property type="match status" value="1"/>
</dbReference>
<evidence type="ECO:0000256" key="2">
    <source>
        <dbReference type="ARBA" id="ARBA00022485"/>
    </source>
</evidence>
<evidence type="ECO:0000256" key="7">
    <source>
        <dbReference type="ARBA" id="ARBA00023014"/>
    </source>
</evidence>
<keyword evidence="7" id="KW-0411">Iron-sulfur</keyword>
<dbReference type="InterPro" id="IPR000385">
    <property type="entry name" value="MoaA_NifB_PqqE_Fe-S-bd_CS"/>
</dbReference>
<evidence type="ECO:0000256" key="1">
    <source>
        <dbReference type="ARBA" id="ARBA00001966"/>
    </source>
</evidence>
<evidence type="ECO:0000259" key="8">
    <source>
        <dbReference type="PROSITE" id="PS51918"/>
    </source>
</evidence>
<dbReference type="KEGG" id="pbap:Pla133_28380"/>
<sequence length="384" mass="43542">MINLSSALSDIVKWHGAIPRALSPSGRAFQPIHMFLEVTYRCNLRCNFCQYLDIIKGEVETVGPVKEFKTDEIKKAIDEFPKGRLITFSGGETLVRKDFPEVLRYASKHHRTHIISNGALIKEDIAELYTDLGPKHPWNNGLVLVGISLEGNEARHDEVVGRPGSYKRTIEGIRNMVRLRAKKGKVFPKFNLKMVVTEETVGGMQDFMHLAAELGSDLVNFMAEHDLVGHSSTLIANPEESRLTIPQPRPEGVDPEFLREQLIACYELEKTLGVQIRLTPPGLPIDEFVRHYTDDRALSPDEYVCESPWSRVQLTADGRYSPCYYLRTGDSRSQTLQEIWNGEEFREFRRDIKQKRIYAGCNGCCNLKYVGPKAYGLAGLEQRA</sequence>
<dbReference type="CDD" id="cd21109">
    <property type="entry name" value="SPASM"/>
    <property type="match status" value="1"/>
</dbReference>
<dbReference type="AlphaFoldDB" id="A0A518BLA0"/>
<dbReference type="SFLD" id="SFLDG01067">
    <property type="entry name" value="SPASM/twitch_domain_containing"/>
    <property type="match status" value="1"/>
</dbReference>